<name>A0A7G9YFH9_9EURY</name>
<accession>A0A7G9YFH9</accession>
<protein>
    <submittedName>
        <fullName evidence="1">Uncharacterized protein</fullName>
    </submittedName>
</protein>
<gene>
    <name evidence="1" type="ORF">DEIDBPHB_00012</name>
</gene>
<evidence type="ECO:0000313" key="1">
    <source>
        <dbReference type="EMBL" id="QNO46763.1"/>
    </source>
</evidence>
<sequence>MKKLLISVLIIAVLMASGCISDKDATTEEPTENTSQIDAVPLIPREVLFGNPDKITVRLSPDGCPDQLPCPGRRCIECLGGTC</sequence>
<organism evidence="1">
    <name type="scientific">Candidatus Methanogaster sp. ANME-2c ERB4</name>
    <dbReference type="NCBI Taxonomy" id="2759911"/>
    <lineage>
        <taxon>Archaea</taxon>
        <taxon>Methanobacteriati</taxon>
        <taxon>Methanobacteriota</taxon>
        <taxon>Stenosarchaea group</taxon>
        <taxon>Methanomicrobia</taxon>
        <taxon>Methanosarcinales</taxon>
        <taxon>ANME-2 cluster</taxon>
        <taxon>Candidatus Methanogasteraceae</taxon>
        <taxon>Candidatus Methanogaster</taxon>
    </lineage>
</organism>
<dbReference type="EMBL" id="MT631217">
    <property type="protein sequence ID" value="QNO46763.1"/>
    <property type="molecule type" value="Genomic_DNA"/>
</dbReference>
<reference evidence="1" key="1">
    <citation type="submission" date="2020-06" db="EMBL/GenBank/DDBJ databases">
        <title>Unique genomic features of the anaerobic methanotrophic archaea.</title>
        <authorList>
            <person name="Chadwick G.L."/>
            <person name="Skennerton C.T."/>
            <person name="Laso-Perez R."/>
            <person name="Leu A.O."/>
            <person name="Speth D.R."/>
            <person name="Yu H."/>
            <person name="Morgan-Lang C."/>
            <person name="Hatzenpichler R."/>
            <person name="Goudeau D."/>
            <person name="Malmstrom R."/>
            <person name="Brazelton W.J."/>
            <person name="Woyke T."/>
            <person name="Hallam S.J."/>
            <person name="Tyson G.W."/>
            <person name="Wegener G."/>
            <person name="Boetius A."/>
            <person name="Orphan V."/>
        </authorList>
    </citation>
    <scope>NUCLEOTIDE SEQUENCE</scope>
</reference>
<dbReference type="AlphaFoldDB" id="A0A7G9YFH9"/>
<dbReference type="PROSITE" id="PS51257">
    <property type="entry name" value="PROKAR_LIPOPROTEIN"/>
    <property type="match status" value="1"/>
</dbReference>
<proteinExistence type="predicted"/>